<dbReference type="InterPro" id="IPR050356">
    <property type="entry name" value="SulA_CellDiv_inhibitor"/>
</dbReference>
<dbReference type="AlphaFoldDB" id="C1F6L3"/>
<dbReference type="PANTHER" id="PTHR35369:SF2">
    <property type="entry name" value="BLR3025 PROTEIN"/>
    <property type="match status" value="1"/>
</dbReference>
<dbReference type="InterPro" id="IPR043128">
    <property type="entry name" value="Rev_trsase/Diguanyl_cyclase"/>
</dbReference>
<dbReference type="GO" id="GO:0006281">
    <property type="term" value="P:DNA repair"/>
    <property type="evidence" value="ECO:0007669"/>
    <property type="project" value="InterPro"/>
</dbReference>
<proteinExistence type="inferred from homology"/>
<dbReference type="STRING" id="240015.ACP_1518"/>
<feature type="domain" description="UmuC" evidence="3">
    <location>
        <begin position="8"/>
        <end position="159"/>
    </location>
</feature>
<evidence type="ECO:0000259" key="3">
    <source>
        <dbReference type="PROSITE" id="PS50173"/>
    </source>
</evidence>
<dbReference type="InterPro" id="IPR043502">
    <property type="entry name" value="DNA/RNA_pol_sf"/>
</dbReference>
<dbReference type="PROSITE" id="PS50173">
    <property type="entry name" value="UMUC"/>
    <property type="match status" value="1"/>
</dbReference>
<dbReference type="Gene3D" id="3.30.70.270">
    <property type="match status" value="1"/>
</dbReference>
<dbReference type="RefSeq" id="WP_015896647.1">
    <property type="nucleotide sequence ID" value="NC_012483.1"/>
</dbReference>
<reference evidence="4 5" key="1">
    <citation type="journal article" date="2009" name="Appl. Environ. Microbiol.">
        <title>Three genomes from the phylum Acidobacteria provide insight into the lifestyles of these microorganisms in soils.</title>
        <authorList>
            <person name="Ward N.L."/>
            <person name="Challacombe J.F."/>
            <person name="Janssen P.H."/>
            <person name="Henrissat B."/>
            <person name="Coutinho P.M."/>
            <person name="Wu M."/>
            <person name="Xie G."/>
            <person name="Haft D.H."/>
            <person name="Sait M."/>
            <person name="Badger J."/>
            <person name="Barabote R.D."/>
            <person name="Bradley B."/>
            <person name="Brettin T.S."/>
            <person name="Brinkac L.M."/>
            <person name="Bruce D."/>
            <person name="Creasy T."/>
            <person name="Daugherty S.C."/>
            <person name="Davidsen T.M."/>
            <person name="DeBoy R.T."/>
            <person name="Detter J.C."/>
            <person name="Dodson R.J."/>
            <person name="Durkin A.S."/>
            <person name="Ganapathy A."/>
            <person name="Gwinn-Giglio M."/>
            <person name="Han C.S."/>
            <person name="Khouri H."/>
            <person name="Kiss H."/>
            <person name="Kothari S.P."/>
            <person name="Madupu R."/>
            <person name="Nelson K.E."/>
            <person name="Nelson W.C."/>
            <person name="Paulsen I."/>
            <person name="Penn K."/>
            <person name="Ren Q."/>
            <person name="Rosovitz M.J."/>
            <person name="Selengut J.D."/>
            <person name="Shrivastava S."/>
            <person name="Sullivan S.A."/>
            <person name="Tapia R."/>
            <person name="Thompson L.S."/>
            <person name="Watkins K.L."/>
            <person name="Yang Q."/>
            <person name="Yu C."/>
            <person name="Zafar N."/>
            <person name="Zhou L."/>
            <person name="Kuske C.R."/>
        </authorList>
    </citation>
    <scope>NUCLEOTIDE SEQUENCE [LARGE SCALE GENOMIC DNA]</scope>
    <source>
        <strain evidence="5">ATCC 51196 / DSM 11244 / BCRC 80197 / JCM 7670 / NBRC 15755 / NCIMB 13165 / 161</strain>
    </source>
</reference>
<dbReference type="Proteomes" id="UP000002207">
    <property type="component" value="Chromosome"/>
</dbReference>
<dbReference type="SUPFAM" id="SSF56672">
    <property type="entry name" value="DNA/RNA polymerases"/>
    <property type="match status" value="1"/>
</dbReference>
<dbReference type="KEGG" id="aca:ACP_1518"/>
<name>C1F6L3_ACIC5</name>
<dbReference type="CDD" id="cd03468">
    <property type="entry name" value="PolY_like"/>
    <property type="match status" value="1"/>
</dbReference>
<dbReference type="PANTHER" id="PTHR35369">
    <property type="entry name" value="BLR3025 PROTEIN-RELATED"/>
    <property type="match status" value="1"/>
</dbReference>
<dbReference type="InParanoid" id="C1F6L3"/>
<comment type="similarity">
    <text evidence="1">Belongs to the DNA polymerase type-Y family.</text>
</comment>
<dbReference type="HOGENOM" id="CLU_041029_0_0_0"/>
<dbReference type="OrthoDB" id="106651at2"/>
<evidence type="ECO:0000313" key="5">
    <source>
        <dbReference type="Proteomes" id="UP000002207"/>
    </source>
</evidence>
<dbReference type="Gene3D" id="3.40.1170.60">
    <property type="match status" value="1"/>
</dbReference>
<dbReference type="Pfam" id="PF00817">
    <property type="entry name" value="IMS"/>
    <property type="match status" value="1"/>
</dbReference>
<dbReference type="EMBL" id="CP001472">
    <property type="protein sequence ID" value="ACO34027.1"/>
    <property type="molecule type" value="Genomic_DNA"/>
</dbReference>
<accession>C1F6L3</accession>
<dbReference type="InterPro" id="IPR001126">
    <property type="entry name" value="UmuC"/>
</dbReference>
<dbReference type="eggNOG" id="COG0389">
    <property type="taxonomic scope" value="Bacteria"/>
</dbReference>
<gene>
    <name evidence="4" type="ordered locus">ACP_1518</name>
</gene>
<dbReference type="GO" id="GO:0009432">
    <property type="term" value="P:SOS response"/>
    <property type="evidence" value="ECO:0000269"/>
    <property type="project" value="CollecTF"/>
</dbReference>
<protein>
    <recommendedName>
        <fullName evidence="3">UmuC domain-containing protein</fullName>
    </recommendedName>
</protein>
<evidence type="ECO:0000313" key="4">
    <source>
        <dbReference type="EMBL" id="ACO34027.1"/>
    </source>
</evidence>
<keyword evidence="2" id="KW-0227">DNA damage</keyword>
<keyword evidence="5" id="KW-1185">Reference proteome</keyword>
<sequence length="507" mass="55935">MSNTHEIYACLYVPEFPAQAVLRLRPDLQDRACVVMEGTAPAEQVIACNRRARQLGVACGMTRVDVELFPHITPLARSHAMEDATAAAVLECASSFSPRVEVLSTGTALICALDIAGTQTLFGPPEILARNLHERLRTIGMEARITASANLHAAVCMARGMRPADRVAILPRGKEASLLAPLPVDVLALSSDQAETFALWGIRTLGMLATLPKEALVARMGQAAKRLHALARGEWPHLLQPIQAPFQLIEKVEFDAPIDALESLLFVLNTMLDQLIERARARMLVLATVTVTLSLEGGAMATNTVRPALPTSDKPLWLKLLQLELEAHPPEASMIGITMQAEPGVSSKVQMGLFSPQTPDASRLDVTLARLRALVGEDHVGRAMIEDSPAPDRFHMEPFSVAPSPAKTHEPERILLPRLTLRRLRPPEPARVTVRQSQPAEIFFREQKYIVDRVYGPWKIDGEWWTSTLWGEEQWDVVLRSMSGGLLCACLVRDCMQNHWHMAALYD</sequence>
<evidence type="ECO:0000256" key="2">
    <source>
        <dbReference type="ARBA" id="ARBA00022763"/>
    </source>
</evidence>
<evidence type="ECO:0000256" key="1">
    <source>
        <dbReference type="ARBA" id="ARBA00010945"/>
    </source>
</evidence>
<organism evidence="4 5">
    <name type="scientific">Acidobacterium capsulatum (strain ATCC 51196 / DSM 11244 / BCRC 80197 / JCM 7670 / NBRC 15755 / NCIMB 13165 / 161)</name>
    <dbReference type="NCBI Taxonomy" id="240015"/>
    <lineage>
        <taxon>Bacteria</taxon>
        <taxon>Pseudomonadati</taxon>
        <taxon>Acidobacteriota</taxon>
        <taxon>Terriglobia</taxon>
        <taxon>Terriglobales</taxon>
        <taxon>Acidobacteriaceae</taxon>
        <taxon>Acidobacterium</taxon>
    </lineage>
</organism>